<evidence type="ECO:0000256" key="2">
    <source>
        <dbReference type="HAMAP-Rule" id="MF_00659"/>
    </source>
</evidence>
<organism evidence="3 4">
    <name type="scientific">Alkalimonas amylolytica</name>
    <dbReference type="NCBI Taxonomy" id="152573"/>
    <lineage>
        <taxon>Bacteria</taxon>
        <taxon>Pseudomonadati</taxon>
        <taxon>Pseudomonadota</taxon>
        <taxon>Gammaproteobacteria</taxon>
        <taxon>Alkalimonas</taxon>
    </lineage>
</organism>
<gene>
    <name evidence="3" type="ORF">SAMN04488051_104275</name>
</gene>
<evidence type="ECO:0000313" key="3">
    <source>
        <dbReference type="EMBL" id="SEA62510.1"/>
    </source>
</evidence>
<dbReference type="PANTHER" id="PTHR38036">
    <property type="entry name" value="UPF0250 PROTEIN YBED"/>
    <property type="match status" value="1"/>
</dbReference>
<reference evidence="3 4" key="1">
    <citation type="submission" date="2016-10" db="EMBL/GenBank/DDBJ databases">
        <authorList>
            <person name="de Groot N.N."/>
        </authorList>
    </citation>
    <scope>NUCLEOTIDE SEQUENCE [LARGE SCALE GENOMIC DNA]</scope>
    <source>
        <strain evidence="3 4">CGMCC 1.3430</strain>
    </source>
</reference>
<dbReference type="HAMAP" id="MF_00659">
    <property type="entry name" value="UPF0250"/>
    <property type="match status" value="1"/>
</dbReference>
<name>A0A1H4CQ83_ALKAM</name>
<dbReference type="RefSeq" id="WP_091342502.1">
    <property type="nucleotide sequence ID" value="NZ_FNRM01000004.1"/>
</dbReference>
<accession>A0A1H4CQ83</accession>
<dbReference type="OrthoDB" id="9793424at2"/>
<comment type="similarity">
    <text evidence="1 2">Belongs to the UPF0250 family.</text>
</comment>
<keyword evidence="4" id="KW-1185">Reference proteome</keyword>
<dbReference type="EMBL" id="FNRM01000004">
    <property type="protein sequence ID" value="SEA62510.1"/>
    <property type="molecule type" value="Genomic_DNA"/>
</dbReference>
<dbReference type="AlphaFoldDB" id="A0A1H4CQ83"/>
<dbReference type="SUPFAM" id="SSF117991">
    <property type="entry name" value="YbeD/HP0495-like"/>
    <property type="match status" value="1"/>
</dbReference>
<dbReference type="GO" id="GO:0005829">
    <property type="term" value="C:cytosol"/>
    <property type="evidence" value="ECO:0007669"/>
    <property type="project" value="TreeGrafter"/>
</dbReference>
<dbReference type="Pfam" id="PF04359">
    <property type="entry name" value="DUF493"/>
    <property type="match status" value="1"/>
</dbReference>
<dbReference type="InterPro" id="IPR027471">
    <property type="entry name" value="YbeD-like_sf"/>
</dbReference>
<evidence type="ECO:0000256" key="1">
    <source>
        <dbReference type="ARBA" id="ARBA00008460"/>
    </source>
</evidence>
<dbReference type="Proteomes" id="UP000198773">
    <property type="component" value="Unassembled WGS sequence"/>
</dbReference>
<dbReference type="NCBIfam" id="NF003447">
    <property type="entry name" value="PRK04998.1"/>
    <property type="match status" value="1"/>
</dbReference>
<sequence length="93" mass="10438">MVTPVKNTNFDALLDFPCTVNFKVMGVAHERLVDDIIGVLQQHAEAADYSPSILPSAKGNYHSVRVAVRVVDKDHIELLYTELSKLELVRYVL</sequence>
<proteinExistence type="inferred from homology"/>
<dbReference type="STRING" id="152573.SAMN04488051_104275"/>
<protein>
    <recommendedName>
        <fullName evidence="2">UPF0250 protein SAMN04488051_104275</fullName>
    </recommendedName>
</protein>
<evidence type="ECO:0000313" key="4">
    <source>
        <dbReference type="Proteomes" id="UP000198773"/>
    </source>
</evidence>
<dbReference type="InterPro" id="IPR007454">
    <property type="entry name" value="UPF0250_YbeD-like"/>
</dbReference>
<dbReference type="PANTHER" id="PTHR38036:SF1">
    <property type="entry name" value="UPF0250 PROTEIN YBED"/>
    <property type="match status" value="1"/>
</dbReference>
<dbReference type="Gene3D" id="3.30.70.260">
    <property type="match status" value="1"/>
</dbReference>